<proteinExistence type="predicted"/>
<evidence type="ECO:0000313" key="1">
    <source>
        <dbReference type="EMBL" id="CDW77463.1"/>
    </source>
</evidence>
<accession>A0A078A9J2</accession>
<sequence>MVEPLNQLFRVLKRKSNSNRKARIDSFTIIDSQNVSNYEYPKDVLSKANLSAKTNKMYDNQDDLQLEEIEQFRKGAINLRPLQDTQSFDKLESTNYLNSMTMTLDYSKENINDISRNSIREEPMFDRNVPFLKRDLQILSRGLNRNKKQKEEIQKSLSKFKLTLNRN</sequence>
<dbReference type="InParanoid" id="A0A078A9J2"/>
<dbReference type="AlphaFoldDB" id="A0A078A9J2"/>
<evidence type="ECO:0000313" key="2">
    <source>
        <dbReference type="Proteomes" id="UP000039865"/>
    </source>
</evidence>
<dbReference type="EMBL" id="CCKQ01006175">
    <property type="protein sequence ID" value="CDW77463.1"/>
    <property type="molecule type" value="Genomic_DNA"/>
</dbReference>
<keyword evidence="2" id="KW-1185">Reference proteome</keyword>
<reference evidence="1 2" key="1">
    <citation type="submission" date="2014-06" db="EMBL/GenBank/DDBJ databases">
        <authorList>
            <person name="Swart Estienne"/>
        </authorList>
    </citation>
    <scope>NUCLEOTIDE SEQUENCE [LARGE SCALE GENOMIC DNA]</scope>
    <source>
        <strain evidence="1 2">130c</strain>
    </source>
</reference>
<gene>
    <name evidence="1" type="primary">Contig10890.g11640</name>
    <name evidence="1" type="ORF">STYLEM_6424</name>
</gene>
<name>A0A078A9J2_STYLE</name>
<protein>
    <submittedName>
        <fullName evidence="1">Uncharacterized protein</fullName>
    </submittedName>
</protein>
<organism evidence="1 2">
    <name type="scientific">Stylonychia lemnae</name>
    <name type="common">Ciliate</name>
    <dbReference type="NCBI Taxonomy" id="5949"/>
    <lineage>
        <taxon>Eukaryota</taxon>
        <taxon>Sar</taxon>
        <taxon>Alveolata</taxon>
        <taxon>Ciliophora</taxon>
        <taxon>Intramacronucleata</taxon>
        <taxon>Spirotrichea</taxon>
        <taxon>Stichotrichia</taxon>
        <taxon>Sporadotrichida</taxon>
        <taxon>Oxytrichidae</taxon>
        <taxon>Stylonychinae</taxon>
        <taxon>Stylonychia</taxon>
    </lineage>
</organism>
<dbReference type="Proteomes" id="UP000039865">
    <property type="component" value="Unassembled WGS sequence"/>
</dbReference>